<gene>
    <name evidence="5" type="ORF">Scep_030522</name>
</gene>
<feature type="compositionally biased region" description="Low complexity" evidence="3">
    <location>
        <begin position="1"/>
        <end position="28"/>
    </location>
</feature>
<keyword evidence="1" id="KW-0862">Zinc</keyword>
<dbReference type="PANTHER" id="PTHR46405">
    <property type="entry name" value="OS05G0141500 PROTEIN"/>
    <property type="match status" value="1"/>
</dbReference>
<feature type="compositionally biased region" description="Basic and acidic residues" evidence="3">
    <location>
        <begin position="375"/>
        <end position="392"/>
    </location>
</feature>
<evidence type="ECO:0000256" key="3">
    <source>
        <dbReference type="SAM" id="MobiDB-lite"/>
    </source>
</evidence>
<feature type="compositionally biased region" description="Low complexity" evidence="3">
    <location>
        <begin position="343"/>
        <end position="358"/>
    </location>
</feature>
<feature type="compositionally biased region" description="Polar residues" evidence="3">
    <location>
        <begin position="310"/>
        <end position="320"/>
    </location>
</feature>
<dbReference type="InterPro" id="IPR046527">
    <property type="entry name" value="PIR2-like_helical"/>
</dbReference>
<keyword evidence="1" id="KW-0863">Zinc-finger</keyword>
<dbReference type="CDD" id="cd23128">
    <property type="entry name" value="RING-HC_MIP1-like"/>
    <property type="match status" value="1"/>
</dbReference>
<accession>A0AAP0DZX6</accession>
<feature type="region of interest" description="Disordered" evidence="3">
    <location>
        <begin position="1"/>
        <end position="37"/>
    </location>
</feature>
<evidence type="ECO:0000313" key="5">
    <source>
        <dbReference type="EMBL" id="KAK9084051.1"/>
    </source>
</evidence>
<evidence type="ECO:0000259" key="4">
    <source>
        <dbReference type="PROSITE" id="PS50089"/>
    </source>
</evidence>
<keyword evidence="2" id="KW-0175">Coiled coil</keyword>
<reference evidence="5 6" key="1">
    <citation type="submission" date="2024-01" db="EMBL/GenBank/DDBJ databases">
        <title>Genome assemblies of Stephania.</title>
        <authorList>
            <person name="Yang L."/>
        </authorList>
    </citation>
    <scope>NUCLEOTIDE SEQUENCE [LARGE SCALE GENOMIC DNA]</scope>
    <source>
        <strain evidence="5">JXDWG</strain>
        <tissue evidence="5">Leaf</tissue>
    </source>
</reference>
<keyword evidence="6" id="KW-1185">Reference proteome</keyword>
<dbReference type="PANTHER" id="PTHR46405:SF2">
    <property type="entry name" value="OS05G0141500 PROTEIN"/>
    <property type="match status" value="1"/>
</dbReference>
<dbReference type="InterPro" id="IPR013083">
    <property type="entry name" value="Znf_RING/FYVE/PHD"/>
</dbReference>
<dbReference type="AlphaFoldDB" id="A0AAP0DZX6"/>
<dbReference type="PROSITE" id="PS50089">
    <property type="entry name" value="ZF_RING_2"/>
    <property type="match status" value="1"/>
</dbReference>
<evidence type="ECO:0000256" key="1">
    <source>
        <dbReference type="PROSITE-ProRule" id="PRU00175"/>
    </source>
</evidence>
<sequence>MATMVVSTSISSSDSDGSSGSMMPASSMVKEKGSRNKRKFRADLPIGASSSQMECASFEFSAEKSQIAQPQEKHAVCDFCKEHIHAYKPELRLPCGAGSFEVGSSRPKEVLEVEDFQDADWSDLTENQLEELMLGNLDTIYKSAIKKIAACGYSAEVASKAVLRSGLCYGCKDTVSNIVDNTLAFLRTGQEIDASRDHLFENLEQLEKYVLAEMVCVLREVRPFFSVGDAMWCLLICDMNMSHACAMDGDPLNAFCNDETQGNTASLSAIPQLKAESDNGEPNLPNITQANISFTCRHKSSQLEPPAATGISNLSNSQNPLVLEGLPPQKVNQIPSFGSMEKTSAATSDRSSSTRQASVTDEKPAATRKSQSSTSRRESILRQKPHHLEKSYRAYGSRGNSRTNKVALLLEKKQKSISEASNADPKNPLRFGKRVGVDASPTDSSPSVPTNAVVSTQLKFNTEMVTTPTSLPAANTELSLSLPSKSDGASKVASPNLEAPNSNFAALVYDKTLGPWVPDEKKDEIISKLAPRVRELQNQLQGWTEWANQKVMQAARRLGKDKAEFKTLKQEKEEALRLKKEKQPLEENSMKKLSEMENALHKAGVQVELANASVQRLQMEKIQLEKQMEVAKLQAAETAANFQEASKREMKTLKKFQSWEKQKAMFQEDLAMEKRKLVQLQQELEHAKELQDQLEARRKQEEKAKEEVLIQSKSFKKEREQIEATSKSKEDLIRSKANKDLNKYKEDIQKLETEISQLRLKADSSKIAALRWGSDGGYVTRSTDGKCAPAAKGANQNPAVSDIVPDFQDLWSGGLKRERECVMCLTDEMSVVFLPCAHQVVCTKCNELHEKQGMKDCPSCRTPIQSRICVRYARS</sequence>
<dbReference type="Pfam" id="PF13920">
    <property type="entry name" value="zf-C3HC4_3"/>
    <property type="match status" value="1"/>
</dbReference>
<dbReference type="EMBL" id="JBBNAG010000013">
    <property type="protein sequence ID" value="KAK9084051.1"/>
    <property type="molecule type" value="Genomic_DNA"/>
</dbReference>
<protein>
    <recommendedName>
        <fullName evidence="4">RING-type domain-containing protein</fullName>
    </recommendedName>
</protein>
<keyword evidence="1" id="KW-0479">Metal-binding</keyword>
<dbReference type="InterPro" id="IPR001841">
    <property type="entry name" value="Znf_RING"/>
</dbReference>
<dbReference type="SUPFAM" id="SSF57850">
    <property type="entry name" value="RING/U-box"/>
    <property type="match status" value="1"/>
</dbReference>
<feature type="coiled-coil region" evidence="2">
    <location>
        <begin position="568"/>
        <end position="768"/>
    </location>
</feature>
<evidence type="ECO:0000313" key="6">
    <source>
        <dbReference type="Proteomes" id="UP001419268"/>
    </source>
</evidence>
<organism evidence="5 6">
    <name type="scientific">Stephania cephalantha</name>
    <dbReference type="NCBI Taxonomy" id="152367"/>
    <lineage>
        <taxon>Eukaryota</taxon>
        <taxon>Viridiplantae</taxon>
        <taxon>Streptophyta</taxon>
        <taxon>Embryophyta</taxon>
        <taxon>Tracheophyta</taxon>
        <taxon>Spermatophyta</taxon>
        <taxon>Magnoliopsida</taxon>
        <taxon>Ranunculales</taxon>
        <taxon>Menispermaceae</taxon>
        <taxon>Menispermoideae</taxon>
        <taxon>Cissampelideae</taxon>
        <taxon>Stephania</taxon>
    </lineage>
</organism>
<feature type="domain" description="RING-type" evidence="4">
    <location>
        <begin position="821"/>
        <end position="861"/>
    </location>
</feature>
<dbReference type="GO" id="GO:0008270">
    <property type="term" value="F:zinc ion binding"/>
    <property type="evidence" value="ECO:0007669"/>
    <property type="project" value="UniProtKB-KW"/>
</dbReference>
<feature type="region of interest" description="Disordered" evidence="3">
    <location>
        <begin position="303"/>
        <end position="403"/>
    </location>
</feature>
<dbReference type="InterPro" id="IPR046934">
    <property type="entry name" value="PIR2-like"/>
</dbReference>
<dbReference type="Gene3D" id="3.30.40.10">
    <property type="entry name" value="Zinc/RING finger domain, C3HC4 (zinc finger)"/>
    <property type="match status" value="1"/>
</dbReference>
<proteinExistence type="predicted"/>
<dbReference type="Pfam" id="PF20235">
    <property type="entry name" value="PIR2-like_helical"/>
    <property type="match status" value="1"/>
</dbReference>
<comment type="caution">
    <text evidence="5">The sequence shown here is derived from an EMBL/GenBank/DDBJ whole genome shotgun (WGS) entry which is preliminary data.</text>
</comment>
<name>A0AAP0DZX6_9MAGN</name>
<evidence type="ECO:0000256" key="2">
    <source>
        <dbReference type="SAM" id="Coils"/>
    </source>
</evidence>
<dbReference type="Proteomes" id="UP001419268">
    <property type="component" value="Unassembled WGS sequence"/>
</dbReference>